<keyword evidence="1" id="KW-0812">Transmembrane</keyword>
<proteinExistence type="predicted"/>
<feature type="transmembrane region" description="Helical" evidence="1">
    <location>
        <begin position="75"/>
        <end position="95"/>
    </location>
</feature>
<sequence>MPNFEHLEGTPQGAETLPFNSETIAHLKQDASFQYAPPVIKTPTAIEQLWDTIMGVLQDWLLTIFNVAFDSDYAVWGWGAAGLSIILFIGFRLKWFELRMSRRKKGRKRKISLPEQLRVSEHDLAMLLKKAIAQGDYREATRLTYIQGLKLLAAKNTIDFGQWELHTQIARQISAAHIRKSFNDLGYFFQYVCYGNYEVSEVDFAAMQATYHELEQQIRK</sequence>
<evidence type="ECO:0008006" key="4">
    <source>
        <dbReference type="Google" id="ProtNLM"/>
    </source>
</evidence>
<keyword evidence="1" id="KW-0472">Membrane</keyword>
<gene>
    <name evidence="2" type="ORF">PEPS_21820</name>
</gene>
<name>A0ABM7VG61_9BACT</name>
<organism evidence="2 3">
    <name type="scientific">Persicobacter psychrovividus</name>
    <dbReference type="NCBI Taxonomy" id="387638"/>
    <lineage>
        <taxon>Bacteria</taxon>
        <taxon>Pseudomonadati</taxon>
        <taxon>Bacteroidota</taxon>
        <taxon>Cytophagia</taxon>
        <taxon>Cytophagales</taxon>
        <taxon>Persicobacteraceae</taxon>
        <taxon>Persicobacter</taxon>
    </lineage>
</organism>
<protein>
    <recommendedName>
        <fullName evidence="4">DUF4129 domain-containing protein</fullName>
    </recommendedName>
</protein>
<reference evidence="2 3" key="1">
    <citation type="submission" date="2021-12" db="EMBL/GenBank/DDBJ databases">
        <title>Genome sequencing of bacteria with rrn-lacking chromosome and rrn-plasmid.</title>
        <authorList>
            <person name="Anda M."/>
            <person name="Iwasaki W."/>
        </authorList>
    </citation>
    <scope>NUCLEOTIDE SEQUENCE [LARGE SCALE GENOMIC DNA]</scope>
    <source>
        <strain evidence="2 3">NBRC 101262</strain>
    </source>
</reference>
<dbReference type="EMBL" id="AP025292">
    <property type="protein sequence ID" value="BDC99901.1"/>
    <property type="molecule type" value="Genomic_DNA"/>
</dbReference>
<evidence type="ECO:0000256" key="1">
    <source>
        <dbReference type="SAM" id="Phobius"/>
    </source>
</evidence>
<accession>A0ABM7VG61</accession>
<dbReference type="RefSeq" id="WP_338397073.1">
    <property type="nucleotide sequence ID" value="NZ_AP025292.1"/>
</dbReference>
<evidence type="ECO:0000313" key="2">
    <source>
        <dbReference type="EMBL" id="BDC99901.1"/>
    </source>
</evidence>
<dbReference type="Proteomes" id="UP001354989">
    <property type="component" value="Chromosome"/>
</dbReference>
<evidence type="ECO:0000313" key="3">
    <source>
        <dbReference type="Proteomes" id="UP001354989"/>
    </source>
</evidence>
<keyword evidence="3" id="KW-1185">Reference proteome</keyword>
<keyword evidence="1" id="KW-1133">Transmembrane helix</keyword>